<dbReference type="InParanoid" id="A0A061GV04"/>
<reference evidence="3 4" key="1">
    <citation type="journal article" date="2013" name="Genome Biol.">
        <title>The genome sequence of the most widely cultivated cacao type and its use to identify candidate genes regulating pod color.</title>
        <authorList>
            <person name="Motamayor J.C."/>
            <person name="Mockaitis K."/>
            <person name="Schmutz J."/>
            <person name="Haiminen N."/>
            <person name="Iii D.L."/>
            <person name="Cornejo O."/>
            <person name="Findley S.D."/>
            <person name="Zheng P."/>
            <person name="Utro F."/>
            <person name="Royaert S."/>
            <person name="Saski C."/>
            <person name="Jenkins J."/>
            <person name="Podicheti R."/>
            <person name="Zhao M."/>
            <person name="Scheffler B.E."/>
            <person name="Stack J.C."/>
            <person name="Feltus F.A."/>
            <person name="Mustiga G.M."/>
            <person name="Amores F."/>
            <person name="Phillips W."/>
            <person name="Marelli J.P."/>
            <person name="May G.D."/>
            <person name="Shapiro H."/>
            <person name="Ma J."/>
            <person name="Bustamante C.D."/>
            <person name="Schnell R.J."/>
            <person name="Main D."/>
            <person name="Gilbert D."/>
            <person name="Parida L."/>
            <person name="Kuhn D.N."/>
        </authorList>
    </citation>
    <scope>NUCLEOTIDE SEQUENCE [LARGE SCALE GENOMIC DNA]</scope>
    <source>
        <strain evidence="4">cv. Matina 1-6</strain>
    </source>
</reference>
<evidence type="ECO:0000313" key="3">
    <source>
        <dbReference type="EMBL" id="EOY30974.1"/>
    </source>
</evidence>
<proteinExistence type="predicted"/>
<keyword evidence="4" id="KW-1185">Reference proteome</keyword>
<keyword evidence="1" id="KW-0175">Coiled coil</keyword>
<dbReference type="Gramene" id="EOY30974">
    <property type="protein sequence ID" value="EOY30974"/>
    <property type="gene ID" value="TCM_038014"/>
</dbReference>
<evidence type="ECO:0000256" key="1">
    <source>
        <dbReference type="SAM" id="Coils"/>
    </source>
</evidence>
<name>A0A061GV04_THECC</name>
<evidence type="ECO:0008006" key="5">
    <source>
        <dbReference type="Google" id="ProtNLM"/>
    </source>
</evidence>
<protein>
    <recommendedName>
        <fullName evidence="5">DUF1985 domain-containing protein</fullName>
    </recommendedName>
</protein>
<organism evidence="3 4">
    <name type="scientific">Theobroma cacao</name>
    <name type="common">Cacao</name>
    <name type="synonym">Cocoa</name>
    <dbReference type="NCBI Taxonomy" id="3641"/>
    <lineage>
        <taxon>Eukaryota</taxon>
        <taxon>Viridiplantae</taxon>
        <taxon>Streptophyta</taxon>
        <taxon>Embryophyta</taxon>
        <taxon>Tracheophyta</taxon>
        <taxon>Spermatophyta</taxon>
        <taxon>Magnoliopsida</taxon>
        <taxon>eudicotyledons</taxon>
        <taxon>Gunneridae</taxon>
        <taxon>Pentapetalae</taxon>
        <taxon>rosids</taxon>
        <taxon>malvids</taxon>
        <taxon>Malvales</taxon>
        <taxon>Malvaceae</taxon>
        <taxon>Byttnerioideae</taxon>
        <taxon>Theobroma</taxon>
    </lineage>
</organism>
<dbReference type="HOGENOM" id="CLU_533642_0_0_1"/>
<feature type="region of interest" description="Disordered" evidence="2">
    <location>
        <begin position="309"/>
        <end position="349"/>
    </location>
</feature>
<dbReference type="eggNOG" id="ENOG502S6E9">
    <property type="taxonomic scope" value="Eukaryota"/>
</dbReference>
<feature type="coiled-coil region" evidence="1">
    <location>
        <begin position="366"/>
        <end position="393"/>
    </location>
</feature>
<evidence type="ECO:0000256" key="2">
    <source>
        <dbReference type="SAM" id="MobiDB-lite"/>
    </source>
</evidence>
<dbReference type="Proteomes" id="UP000026915">
    <property type="component" value="Chromosome 9"/>
</dbReference>
<dbReference type="PANTHER" id="PTHR48449">
    <property type="entry name" value="DUF1985 DOMAIN-CONTAINING PROTEIN"/>
    <property type="match status" value="1"/>
</dbReference>
<feature type="compositionally biased region" description="Polar residues" evidence="2">
    <location>
        <begin position="314"/>
        <end position="340"/>
    </location>
</feature>
<gene>
    <name evidence="3" type="ORF">TCM_038014</name>
</gene>
<dbReference type="PANTHER" id="PTHR48449:SF1">
    <property type="entry name" value="DUF1985 DOMAIN-CONTAINING PROTEIN"/>
    <property type="match status" value="1"/>
</dbReference>
<sequence length="511" mass="58883">MEIRDTIQSKQYEDLDSCACVNVAINTHCKWLQLHYINKTLQEKGEYDTVKRTCFRMLLDVYPQGYFFAGLLHNIMIHRITVTDSMKYELWFAIGKNKVRISKQKFCLITGLKFGRMLDVGNFERLGDATKTTLILIVNNILFGQDYRRRVTPWLLLLVEDIDVRNDFPWGHYVWRLTLDYLLKGFEVPSSNVQKDRLRYNIYEFVWVIQVLSQAIPALRKIVTPFAPKDVYPRMCRWQCNQKPKDFYKAVEMLESFQQLWVVKTLEPTPNEARQDYFVDIDVSLSEGHQYRCTAVAIVNELSVPELMEESDNHGNGSEKSLDHATTTPQPSIGPFQTHSANEESLTHSTRVNDGVVTKGQLQRIMHRYKKDMSELKASIQSLTLTMQTSEDRVIARILDDLKSQVLLWGDPSSHGAGKDLDDADDGHHDEPGVHIHDDITGAEGDPVSEDTIHMLHTSFPTEDARSTMEILDELRAYVEGEKLTYGKKMERCRFHPRALQCEWALGGSED</sequence>
<evidence type="ECO:0000313" key="4">
    <source>
        <dbReference type="Proteomes" id="UP000026915"/>
    </source>
</evidence>
<dbReference type="AlphaFoldDB" id="A0A061GV04"/>
<accession>A0A061GV04</accession>
<dbReference type="EMBL" id="CM001887">
    <property type="protein sequence ID" value="EOY30974.1"/>
    <property type="molecule type" value="Genomic_DNA"/>
</dbReference>